<name>A0A0W0TN69_9GAMM</name>
<evidence type="ECO:0000313" key="2">
    <source>
        <dbReference type="EMBL" id="KTC97033.1"/>
    </source>
</evidence>
<dbReference type="EMBL" id="LNYB01000080">
    <property type="protein sequence ID" value="KTC97033.1"/>
    <property type="molecule type" value="Genomic_DNA"/>
</dbReference>
<sequence>MFSIYDIKPTFQALLRPLVNQIHIKGFTANQVTVFTFIFSILYALLLAIFIESSWLLILFPIVLFLRMALNAIDGLLAKEHHQKTPLGAILNELTDMAADAALYLPFALYPGINNFLIIAIVVLALLSEAAGLSGLLVGGSRRYDGPMGKSDRAFIFSLLAIWLALFDFSAWINWLLLIICFLILLTIVNRVRQILQEVETLNGT</sequence>
<evidence type="ECO:0000256" key="1">
    <source>
        <dbReference type="SAM" id="Phobius"/>
    </source>
</evidence>
<dbReference type="EMBL" id="UASS01000022">
    <property type="protein sequence ID" value="SPX61643.1"/>
    <property type="molecule type" value="Genomic_DNA"/>
</dbReference>
<dbReference type="AlphaFoldDB" id="A0A0W0TN69"/>
<keyword evidence="1" id="KW-0812">Transmembrane</keyword>
<accession>A0A0W0TN69</accession>
<feature type="transmembrane region" description="Helical" evidence="1">
    <location>
        <begin position="116"/>
        <end position="138"/>
    </location>
</feature>
<dbReference type="PATRIC" id="fig|453.4.peg.2129"/>
<feature type="transmembrane region" description="Helical" evidence="1">
    <location>
        <begin position="32"/>
        <end position="51"/>
    </location>
</feature>
<organism evidence="2 4">
    <name type="scientific">Legionella feeleii</name>
    <dbReference type="NCBI Taxonomy" id="453"/>
    <lineage>
        <taxon>Bacteria</taxon>
        <taxon>Pseudomonadati</taxon>
        <taxon>Pseudomonadota</taxon>
        <taxon>Gammaproteobacteria</taxon>
        <taxon>Legionellales</taxon>
        <taxon>Legionellaceae</taxon>
        <taxon>Legionella</taxon>
    </lineage>
</organism>
<proteinExistence type="predicted"/>
<feature type="transmembrane region" description="Helical" evidence="1">
    <location>
        <begin position="150"/>
        <end position="166"/>
    </location>
</feature>
<protein>
    <submittedName>
        <fullName evidence="2 3">inner membrane protein YnbA</fullName>
    </submittedName>
</protein>
<evidence type="ECO:0000313" key="4">
    <source>
        <dbReference type="Proteomes" id="UP000054698"/>
    </source>
</evidence>
<keyword evidence="4" id="KW-1185">Reference proteome</keyword>
<gene>
    <name evidence="2" type="primary">ynbA</name>
    <name evidence="2" type="ORF">Lfee_1945</name>
    <name evidence="3" type="ORF">NCTC12022_02387</name>
</gene>
<reference evidence="2 4" key="1">
    <citation type="submission" date="2015-11" db="EMBL/GenBank/DDBJ databases">
        <title>Genomic analysis of 38 Legionella species identifies large and diverse effector repertoires.</title>
        <authorList>
            <person name="Burstein D."/>
            <person name="Amaro F."/>
            <person name="Zusman T."/>
            <person name="Lifshitz Z."/>
            <person name="Cohen O."/>
            <person name="Gilbert J.A."/>
            <person name="Pupko T."/>
            <person name="Shuman H.A."/>
            <person name="Segal G."/>
        </authorList>
    </citation>
    <scope>NUCLEOTIDE SEQUENCE [LARGE SCALE GENOMIC DNA]</scope>
    <source>
        <strain evidence="2 4">WO-44C</strain>
    </source>
</reference>
<dbReference type="GO" id="GO:0008654">
    <property type="term" value="P:phospholipid biosynthetic process"/>
    <property type="evidence" value="ECO:0007669"/>
    <property type="project" value="InterPro"/>
</dbReference>
<dbReference type="OrthoDB" id="1034332at2"/>
<dbReference type="STRING" id="453.Lfee_1945"/>
<dbReference type="InterPro" id="IPR000462">
    <property type="entry name" value="CDP-OH_P_trans"/>
</dbReference>
<dbReference type="Pfam" id="PF01066">
    <property type="entry name" value="CDP-OH_P_transf"/>
    <property type="match status" value="1"/>
</dbReference>
<dbReference type="InterPro" id="IPR043130">
    <property type="entry name" value="CDP-OH_PTrfase_TM_dom"/>
</dbReference>
<dbReference type="RefSeq" id="WP_058446229.1">
    <property type="nucleotide sequence ID" value="NZ_CAAAHT010000007.1"/>
</dbReference>
<dbReference type="Proteomes" id="UP000251942">
    <property type="component" value="Unassembled WGS sequence"/>
</dbReference>
<reference evidence="3 5" key="2">
    <citation type="submission" date="2018-06" db="EMBL/GenBank/DDBJ databases">
        <authorList>
            <consortium name="Pathogen Informatics"/>
            <person name="Doyle S."/>
        </authorList>
    </citation>
    <scope>NUCLEOTIDE SEQUENCE [LARGE SCALE GENOMIC DNA]</scope>
    <source>
        <strain evidence="3 5">NCTC12022</strain>
    </source>
</reference>
<dbReference type="Proteomes" id="UP000054698">
    <property type="component" value="Unassembled WGS sequence"/>
</dbReference>
<dbReference type="Gene3D" id="1.20.120.1760">
    <property type="match status" value="1"/>
</dbReference>
<evidence type="ECO:0000313" key="5">
    <source>
        <dbReference type="Proteomes" id="UP000251942"/>
    </source>
</evidence>
<dbReference type="GO" id="GO:0016020">
    <property type="term" value="C:membrane"/>
    <property type="evidence" value="ECO:0007669"/>
    <property type="project" value="InterPro"/>
</dbReference>
<evidence type="ECO:0000313" key="3">
    <source>
        <dbReference type="EMBL" id="SPX61643.1"/>
    </source>
</evidence>
<dbReference type="GO" id="GO:0016780">
    <property type="term" value="F:phosphotransferase activity, for other substituted phosphate groups"/>
    <property type="evidence" value="ECO:0007669"/>
    <property type="project" value="InterPro"/>
</dbReference>
<keyword evidence="1" id="KW-1133">Transmembrane helix</keyword>
<feature type="transmembrane region" description="Helical" evidence="1">
    <location>
        <begin position="57"/>
        <end position="77"/>
    </location>
</feature>
<keyword evidence="1" id="KW-0472">Membrane</keyword>